<keyword evidence="7" id="KW-0804">Transcription</keyword>
<dbReference type="GO" id="GO:0005634">
    <property type="term" value="C:nucleus"/>
    <property type="evidence" value="ECO:0007669"/>
    <property type="project" value="UniProtKB-SubCell"/>
</dbReference>
<reference evidence="15 16" key="1">
    <citation type="journal article" date="2018" name="Nat. Ecol. Evol.">
        <title>Shark genomes provide insights into elasmobranch evolution and the origin of vertebrates.</title>
        <authorList>
            <person name="Hara Y"/>
            <person name="Yamaguchi K"/>
            <person name="Onimaru K"/>
            <person name="Kadota M"/>
            <person name="Koyanagi M"/>
            <person name="Keeley SD"/>
            <person name="Tatsumi K"/>
            <person name="Tanaka K"/>
            <person name="Motone F"/>
            <person name="Kageyama Y"/>
            <person name="Nozu R"/>
            <person name="Adachi N"/>
            <person name="Nishimura O"/>
            <person name="Nakagawa R"/>
            <person name="Tanegashima C"/>
            <person name="Kiyatake I"/>
            <person name="Matsumoto R"/>
            <person name="Murakumo K"/>
            <person name="Nishida K"/>
            <person name="Terakita A"/>
            <person name="Kuratani S"/>
            <person name="Sato K"/>
            <person name="Hyodo S Kuraku.S."/>
        </authorList>
    </citation>
    <scope>NUCLEOTIDE SEQUENCE [LARGE SCALE GENOMIC DNA]</scope>
</reference>
<feature type="region of interest" description="Disordered" evidence="12">
    <location>
        <begin position="1"/>
        <end position="68"/>
    </location>
</feature>
<dbReference type="FunFam" id="1.10.10.60:FF:000031">
    <property type="entry name" value="Homeobox protein"/>
    <property type="match status" value="1"/>
</dbReference>
<keyword evidence="3 9" id="KW-0217">Developmental protein</keyword>
<protein>
    <recommendedName>
        <fullName evidence="9">Homeobox protein</fullName>
    </recommendedName>
</protein>
<dbReference type="SUPFAM" id="SSF46689">
    <property type="entry name" value="Homeodomain-like"/>
    <property type="match status" value="1"/>
</dbReference>
<evidence type="ECO:0000256" key="6">
    <source>
        <dbReference type="ARBA" id="ARBA00023155"/>
    </source>
</evidence>
<keyword evidence="8 9" id="KW-0539">Nucleus</keyword>
<feature type="DNA-binding region" description="Homeobox" evidence="10">
    <location>
        <begin position="59"/>
        <end position="118"/>
    </location>
</feature>
<evidence type="ECO:0000256" key="2">
    <source>
        <dbReference type="ARBA" id="ARBA00006503"/>
    </source>
</evidence>
<dbReference type="Gene3D" id="1.10.10.60">
    <property type="entry name" value="Homeodomain-like"/>
    <property type="match status" value="1"/>
</dbReference>
<dbReference type="STRING" id="137246.A0A401RY58"/>
<feature type="domain" description="OAR" evidence="14">
    <location>
        <begin position="243"/>
        <end position="256"/>
    </location>
</feature>
<keyword evidence="16" id="KW-1185">Reference proteome</keyword>
<dbReference type="GO" id="GO:0000978">
    <property type="term" value="F:RNA polymerase II cis-regulatory region sequence-specific DNA binding"/>
    <property type="evidence" value="ECO:0007669"/>
    <property type="project" value="TreeGrafter"/>
</dbReference>
<accession>A0A401RY58</accession>
<dbReference type="InterPro" id="IPR017970">
    <property type="entry name" value="Homeobox_CS"/>
</dbReference>
<name>A0A401RY58_CHIPU</name>
<feature type="compositionally biased region" description="Polar residues" evidence="12">
    <location>
        <begin position="1"/>
        <end position="19"/>
    </location>
</feature>
<dbReference type="OMA" id="QRQRTHF"/>
<dbReference type="CDD" id="cd00086">
    <property type="entry name" value="homeodomain"/>
    <property type="match status" value="1"/>
</dbReference>
<dbReference type="InterPro" id="IPR016233">
    <property type="entry name" value="Homeobox_Pitx/unc30"/>
</dbReference>
<feature type="compositionally biased region" description="Basic and acidic residues" evidence="12">
    <location>
        <begin position="38"/>
        <end position="47"/>
    </location>
</feature>
<dbReference type="PANTHER" id="PTHR45882">
    <property type="entry name" value="PITUITARY HOMEOBOX HOMOLOG PTX1"/>
    <property type="match status" value="1"/>
</dbReference>
<proteinExistence type="inferred from homology"/>
<dbReference type="Proteomes" id="UP000287033">
    <property type="component" value="Unassembled WGS sequence"/>
</dbReference>
<keyword evidence="5 9" id="KW-0238">DNA-binding</keyword>
<evidence type="ECO:0000256" key="7">
    <source>
        <dbReference type="ARBA" id="ARBA00023163"/>
    </source>
</evidence>
<evidence type="ECO:0000313" key="16">
    <source>
        <dbReference type="Proteomes" id="UP000287033"/>
    </source>
</evidence>
<keyword evidence="6 10" id="KW-0371">Homeobox</keyword>
<comment type="similarity">
    <text evidence="2 9">Belongs to the paired homeobox family. Bicoid subfamily.</text>
</comment>
<comment type="caution">
    <text evidence="15">The sequence shown here is derived from an EMBL/GenBank/DDBJ whole genome shotgun (WGS) entry which is preliminary data.</text>
</comment>
<evidence type="ECO:0000256" key="8">
    <source>
        <dbReference type="ARBA" id="ARBA00023242"/>
    </source>
</evidence>
<evidence type="ECO:0000256" key="11">
    <source>
        <dbReference type="RuleBase" id="RU000682"/>
    </source>
</evidence>
<dbReference type="PROSITE" id="PS50803">
    <property type="entry name" value="OAR"/>
    <property type="match status" value="1"/>
</dbReference>
<dbReference type="InterPro" id="IPR001356">
    <property type="entry name" value="HD"/>
</dbReference>
<dbReference type="PANTHER" id="PTHR45882:SF2">
    <property type="entry name" value="PITUITARY HOMEOBOX 3"/>
    <property type="match status" value="1"/>
</dbReference>
<feature type="domain" description="Homeobox" evidence="13">
    <location>
        <begin position="57"/>
        <end position="117"/>
    </location>
</feature>
<dbReference type="GO" id="GO:0000981">
    <property type="term" value="F:DNA-binding transcription factor activity, RNA polymerase II-specific"/>
    <property type="evidence" value="ECO:0007669"/>
    <property type="project" value="InterPro"/>
</dbReference>
<gene>
    <name evidence="15" type="ORF">chiPu_0001490</name>
</gene>
<evidence type="ECO:0000256" key="5">
    <source>
        <dbReference type="ARBA" id="ARBA00023125"/>
    </source>
</evidence>
<sequence length="282" mass="31155">MAATSLKSLQNSSSGNHSTFGIRHLAGTPNSESGGESEQLRRCKSDDSGSEDSSAKKKQRRQRTHFTSQQLQELEATFQRNRYPDMSTREEIAVWTNLTEARIRVWFKNRRAKWRKRERHQQAELCKGGFGAPFNGLVQPYEDVYSGYSYNNWATKGLATTPISAKSFSFFNSMNVNSLSSQSMFSTPSSLPSMTMVPSALPGSSLNNLNSLGSPSLNSAVSATPCPYGSSSSPYVYRDNCNTSLASLRLRAKHHSSTFSYGPMQNPASNLSPCQYAVDRPV</sequence>
<dbReference type="PROSITE" id="PS50071">
    <property type="entry name" value="HOMEOBOX_2"/>
    <property type="match status" value="1"/>
</dbReference>
<dbReference type="InterPro" id="IPR009057">
    <property type="entry name" value="Homeodomain-like_sf"/>
</dbReference>
<evidence type="ECO:0000256" key="12">
    <source>
        <dbReference type="SAM" id="MobiDB-lite"/>
    </source>
</evidence>
<evidence type="ECO:0000256" key="10">
    <source>
        <dbReference type="PROSITE-ProRule" id="PRU00108"/>
    </source>
</evidence>
<dbReference type="SMART" id="SM00389">
    <property type="entry name" value="HOX"/>
    <property type="match status" value="1"/>
</dbReference>
<evidence type="ECO:0000256" key="3">
    <source>
        <dbReference type="ARBA" id="ARBA00022473"/>
    </source>
</evidence>
<evidence type="ECO:0000313" key="15">
    <source>
        <dbReference type="EMBL" id="GCC23097.1"/>
    </source>
</evidence>
<dbReference type="OrthoDB" id="6159439at2759"/>
<evidence type="ECO:0000256" key="4">
    <source>
        <dbReference type="ARBA" id="ARBA00023015"/>
    </source>
</evidence>
<keyword evidence="4" id="KW-0805">Transcription regulation</keyword>
<evidence type="ECO:0000256" key="1">
    <source>
        <dbReference type="ARBA" id="ARBA00004123"/>
    </source>
</evidence>
<dbReference type="GO" id="GO:0009653">
    <property type="term" value="P:anatomical structure morphogenesis"/>
    <property type="evidence" value="ECO:0007669"/>
    <property type="project" value="TreeGrafter"/>
</dbReference>
<dbReference type="PROSITE" id="PS00027">
    <property type="entry name" value="HOMEOBOX_1"/>
    <property type="match status" value="1"/>
</dbReference>
<dbReference type="Pfam" id="PF03826">
    <property type="entry name" value="OAR"/>
    <property type="match status" value="1"/>
</dbReference>
<dbReference type="InterPro" id="IPR003654">
    <property type="entry name" value="OAR_dom"/>
</dbReference>
<dbReference type="AlphaFoldDB" id="A0A401RY58"/>
<dbReference type="Pfam" id="PF00046">
    <property type="entry name" value="Homeodomain"/>
    <property type="match status" value="1"/>
</dbReference>
<dbReference type="PIRSF" id="PIRSF000563">
    <property type="entry name" value="Homeobox_protein_Pitx/Unc30"/>
    <property type="match status" value="1"/>
</dbReference>
<comment type="subcellular location">
    <subcellularLocation>
        <location evidence="1 9 10 11">Nucleus</location>
    </subcellularLocation>
</comment>
<evidence type="ECO:0000259" key="14">
    <source>
        <dbReference type="PROSITE" id="PS50803"/>
    </source>
</evidence>
<evidence type="ECO:0000256" key="9">
    <source>
        <dbReference type="PIRNR" id="PIRNR000563"/>
    </source>
</evidence>
<evidence type="ECO:0000259" key="13">
    <source>
        <dbReference type="PROSITE" id="PS50071"/>
    </source>
</evidence>
<organism evidence="15 16">
    <name type="scientific">Chiloscyllium punctatum</name>
    <name type="common">Brownbanded bambooshark</name>
    <name type="synonym">Hemiscyllium punctatum</name>
    <dbReference type="NCBI Taxonomy" id="137246"/>
    <lineage>
        <taxon>Eukaryota</taxon>
        <taxon>Metazoa</taxon>
        <taxon>Chordata</taxon>
        <taxon>Craniata</taxon>
        <taxon>Vertebrata</taxon>
        <taxon>Chondrichthyes</taxon>
        <taxon>Elasmobranchii</taxon>
        <taxon>Galeomorphii</taxon>
        <taxon>Galeoidea</taxon>
        <taxon>Orectolobiformes</taxon>
        <taxon>Hemiscylliidae</taxon>
        <taxon>Chiloscyllium</taxon>
    </lineage>
</organism>
<dbReference type="EMBL" id="BEZZ01000022">
    <property type="protein sequence ID" value="GCC23097.1"/>
    <property type="molecule type" value="Genomic_DNA"/>
</dbReference>